<protein>
    <submittedName>
        <fullName evidence="2">Uncharacterized protein</fullName>
    </submittedName>
</protein>
<comment type="caution">
    <text evidence="2">The sequence shown here is derived from an EMBL/GenBank/DDBJ whole genome shotgun (WGS) entry which is preliminary data.</text>
</comment>
<reference evidence="2" key="1">
    <citation type="submission" date="2021-02" db="EMBL/GenBank/DDBJ databases">
        <authorList>
            <person name="Nieuwenhuis M."/>
            <person name="Van De Peppel L.J.J."/>
        </authorList>
    </citation>
    <scope>NUCLEOTIDE SEQUENCE</scope>
    <source>
        <strain evidence="2">D49</strain>
    </source>
</reference>
<dbReference type="AlphaFoldDB" id="A0A9P7K589"/>
<reference evidence="2" key="2">
    <citation type="submission" date="2021-10" db="EMBL/GenBank/DDBJ databases">
        <title>Phylogenomics reveals ancestral predisposition of the termite-cultivated fungus Termitomyces towards a domesticated lifestyle.</title>
        <authorList>
            <person name="Auxier B."/>
            <person name="Grum-Grzhimaylo A."/>
            <person name="Cardenas M.E."/>
            <person name="Lodge J.D."/>
            <person name="Laessoe T."/>
            <person name="Pedersen O."/>
            <person name="Smith M.E."/>
            <person name="Kuyper T.W."/>
            <person name="Franco-Molano E.A."/>
            <person name="Baroni T.J."/>
            <person name="Aanen D.K."/>
        </authorList>
    </citation>
    <scope>NUCLEOTIDE SEQUENCE</scope>
    <source>
        <strain evidence="2">D49</strain>
    </source>
</reference>
<gene>
    <name evidence="2" type="ORF">H0H81_004701</name>
</gene>
<dbReference type="OrthoDB" id="3197870at2759"/>
<evidence type="ECO:0000313" key="2">
    <source>
        <dbReference type="EMBL" id="KAG5637393.1"/>
    </source>
</evidence>
<evidence type="ECO:0000313" key="3">
    <source>
        <dbReference type="Proteomes" id="UP000717328"/>
    </source>
</evidence>
<proteinExistence type="predicted"/>
<sequence length="302" mass="34029">MSVRHGGWISSCISEQFLMPVASYTLDGKRCRIVQVSYSYLSRIDHFDPSKLPVVDSSNTQRTKIIESTSDNAKQTLTAQIPTEDHLIQKNILKRKFHDHIADDTYLEINPRLQKRPRFVNSSQANTEQTFTNETTLHAINANSECFPRTHQSKHSPAFPRHSSQSPKDTIAFKPNGLSIKSLPVAKHSDHLSLYTGKKTNLDDMLFFKAAIQQDPGPAELPVVDFSRTQALTAHRSSLAEHSTLTHESFWTRARAQVASKDSGLLVLSVADILRTEGPRVDAKLFTRKGSYRGDVFNCVWR</sequence>
<name>A0A9P7K589_9AGAR</name>
<dbReference type="EMBL" id="JABCKI010005833">
    <property type="protein sequence ID" value="KAG5637393.1"/>
    <property type="molecule type" value="Genomic_DNA"/>
</dbReference>
<feature type="region of interest" description="Disordered" evidence="1">
    <location>
        <begin position="148"/>
        <end position="171"/>
    </location>
</feature>
<accession>A0A9P7K589</accession>
<organism evidence="2 3">
    <name type="scientific">Sphagnurus paluster</name>
    <dbReference type="NCBI Taxonomy" id="117069"/>
    <lineage>
        <taxon>Eukaryota</taxon>
        <taxon>Fungi</taxon>
        <taxon>Dikarya</taxon>
        <taxon>Basidiomycota</taxon>
        <taxon>Agaricomycotina</taxon>
        <taxon>Agaricomycetes</taxon>
        <taxon>Agaricomycetidae</taxon>
        <taxon>Agaricales</taxon>
        <taxon>Tricholomatineae</taxon>
        <taxon>Lyophyllaceae</taxon>
        <taxon>Sphagnurus</taxon>
    </lineage>
</organism>
<dbReference type="Proteomes" id="UP000717328">
    <property type="component" value="Unassembled WGS sequence"/>
</dbReference>
<evidence type="ECO:0000256" key="1">
    <source>
        <dbReference type="SAM" id="MobiDB-lite"/>
    </source>
</evidence>
<keyword evidence="3" id="KW-1185">Reference proteome</keyword>